<evidence type="ECO:0000313" key="2">
    <source>
        <dbReference type="Proteomes" id="UP000813672"/>
    </source>
</evidence>
<accession>A0A9Q3WPY5</accession>
<reference evidence="1" key="1">
    <citation type="journal article" date="2021" name="Environ. Microbiol.">
        <title>Cryptic niche differentiation of novel sediment ecotypes of Rugeria pomeroyi correlates with nitrate respiration.</title>
        <authorList>
            <person name="Lin X."/>
            <person name="McNichol J."/>
            <person name="Chu X."/>
            <person name="Qian Y."/>
            <person name="Luo H."/>
        </authorList>
    </citation>
    <scope>NUCLEOTIDE SEQUENCE</scope>
    <source>
        <strain evidence="1">SZCCDBB064</strain>
    </source>
</reference>
<dbReference type="Pfam" id="PF10604">
    <property type="entry name" value="Polyketide_cyc2"/>
    <property type="match status" value="1"/>
</dbReference>
<evidence type="ECO:0000313" key="1">
    <source>
        <dbReference type="EMBL" id="MCE8539958.1"/>
    </source>
</evidence>
<name>A0A9Q3WPY5_9RHOB</name>
<sequence length="145" mass="15998">MPRVFYSAILKAPSDRIWQVLRDFGGLHRWLPGVVQCAVEDGCRGDQVGAVRQLVVRDGGAFREQLVALSDYDLTLAYTILEAPFALTDHLAELRVIPVTEGGGSFVGWSAEFNCPTTSHDKTSRFMVDEVFRPGLTALERGLTT</sequence>
<dbReference type="RefSeq" id="WP_234221924.1">
    <property type="nucleotide sequence ID" value="NZ_JAGQAF010000018.1"/>
</dbReference>
<dbReference type="CDD" id="cd07821">
    <property type="entry name" value="PYR_PYL_RCAR_like"/>
    <property type="match status" value="1"/>
</dbReference>
<gene>
    <name evidence="1" type="ORF">KBY27_21055</name>
</gene>
<dbReference type="InterPro" id="IPR019587">
    <property type="entry name" value="Polyketide_cyclase/dehydratase"/>
</dbReference>
<organism evidence="1 2">
    <name type="scientific">Ruegeria pomeroyi</name>
    <dbReference type="NCBI Taxonomy" id="89184"/>
    <lineage>
        <taxon>Bacteria</taxon>
        <taxon>Pseudomonadati</taxon>
        <taxon>Pseudomonadota</taxon>
        <taxon>Alphaproteobacteria</taxon>
        <taxon>Rhodobacterales</taxon>
        <taxon>Roseobacteraceae</taxon>
        <taxon>Ruegeria</taxon>
    </lineage>
</organism>
<dbReference type="AlphaFoldDB" id="A0A9Q3WPY5"/>
<dbReference type="EMBL" id="JAGQAF010000018">
    <property type="protein sequence ID" value="MCE8539958.1"/>
    <property type="molecule type" value="Genomic_DNA"/>
</dbReference>
<dbReference type="PANTHER" id="PTHR39332">
    <property type="entry name" value="BLL4707 PROTEIN"/>
    <property type="match status" value="1"/>
</dbReference>
<dbReference type="Gene3D" id="3.30.530.20">
    <property type="match status" value="1"/>
</dbReference>
<dbReference type="InterPro" id="IPR023393">
    <property type="entry name" value="START-like_dom_sf"/>
</dbReference>
<dbReference type="SUPFAM" id="SSF55961">
    <property type="entry name" value="Bet v1-like"/>
    <property type="match status" value="1"/>
</dbReference>
<proteinExistence type="predicted"/>
<dbReference type="PANTHER" id="PTHR39332:SF7">
    <property type="entry name" value="SRPBCC FAMILY PROTEIN"/>
    <property type="match status" value="1"/>
</dbReference>
<protein>
    <submittedName>
        <fullName evidence="1">SRPBCC family protein</fullName>
    </submittedName>
</protein>
<dbReference type="Proteomes" id="UP000813672">
    <property type="component" value="Unassembled WGS sequence"/>
</dbReference>
<comment type="caution">
    <text evidence="1">The sequence shown here is derived from an EMBL/GenBank/DDBJ whole genome shotgun (WGS) entry which is preliminary data.</text>
</comment>